<dbReference type="Pfam" id="PF00753">
    <property type="entry name" value="Lactamase_B"/>
    <property type="match status" value="1"/>
</dbReference>
<evidence type="ECO:0000256" key="3">
    <source>
        <dbReference type="ARBA" id="ARBA00022801"/>
    </source>
</evidence>
<dbReference type="InterPro" id="IPR001279">
    <property type="entry name" value="Metallo-B-lactamas"/>
</dbReference>
<evidence type="ECO:0000256" key="1">
    <source>
        <dbReference type="ARBA" id="ARBA00001947"/>
    </source>
</evidence>
<dbReference type="GO" id="GO:0004416">
    <property type="term" value="F:hydroxyacylglutathione hydrolase activity"/>
    <property type="evidence" value="ECO:0007669"/>
    <property type="project" value="UniProtKB-EC"/>
</dbReference>
<protein>
    <submittedName>
        <fullName evidence="6">Metallo-beta-lactamase superfamily protein</fullName>
        <ecNumber evidence="6">3.1.2.6</ecNumber>
    </submittedName>
</protein>
<evidence type="ECO:0000313" key="7">
    <source>
        <dbReference type="Proteomes" id="UP000215185"/>
    </source>
</evidence>
<keyword evidence="3 6" id="KW-0378">Hydrolase</keyword>
<dbReference type="SUPFAM" id="SSF56281">
    <property type="entry name" value="Metallo-hydrolase/oxidoreductase"/>
    <property type="match status" value="1"/>
</dbReference>
<dbReference type="GO" id="GO:0046872">
    <property type="term" value="F:metal ion binding"/>
    <property type="evidence" value="ECO:0007669"/>
    <property type="project" value="UniProtKB-KW"/>
</dbReference>
<evidence type="ECO:0000259" key="5">
    <source>
        <dbReference type="SMART" id="SM00849"/>
    </source>
</evidence>
<dbReference type="InterPro" id="IPR051453">
    <property type="entry name" value="MBL_Glyoxalase_II"/>
</dbReference>
<dbReference type="PANTHER" id="PTHR46233:SF3">
    <property type="entry name" value="HYDROXYACYLGLUTATHIONE HYDROLASE GLOC"/>
    <property type="match status" value="1"/>
</dbReference>
<dbReference type="KEGG" id="smen:SAMEA4412692_1017"/>
<dbReference type="EMBL" id="LT906439">
    <property type="protein sequence ID" value="SNU88351.1"/>
    <property type="molecule type" value="Genomic_DNA"/>
</dbReference>
<keyword evidence="7" id="KW-1185">Reference proteome</keyword>
<dbReference type="STRING" id="1123308.GCA_000380085_00357"/>
<dbReference type="Proteomes" id="UP000215185">
    <property type="component" value="Chromosome 1"/>
</dbReference>
<evidence type="ECO:0000256" key="2">
    <source>
        <dbReference type="ARBA" id="ARBA00022723"/>
    </source>
</evidence>
<gene>
    <name evidence="6" type="ORF">SAMEA4412692_01017</name>
</gene>
<dbReference type="InterPro" id="IPR036866">
    <property type="entry name" value="RibonucZ/Hydroxyglut_hydro"/>
</dbReference>
<evidence type="ECO:0000256" key="4">
    <source>
        <dbReference type="ARBA" id="ARBA00022833"/>
    </source>
</evidence>
<accession>A0A239SS89</accession>
<keyword evidence="4" id="KW-0862">Zinc</keyword>
<keyword evidence="2" id="KW-0479">Metal-binding</keyword>
<name>A0A239SS89_9STRE</name>
<dbReference type="eggNOG" id="COG0491">
    <property type="taxonomic scope" value="Bacteria"/>
</dbReference>
<dbReference type="EC" id="3.1.2.6" evidence="6"/>
<evidence type="ECO:0000313" key="6">
    <source>
        <dbReference type="EMBL" id="SNU88351.1"/>
    </source>
</evidence>
<sequence length="211" mass="23820">MNIIKIVNDVARENTYILENDSHVLVVDPGSNRQTIQNKLNQLNKPVVAILLTHTHYDHIMSLDAIYDAFGQPDIYVAEEEKDWLVTPELNLSGLSRHDDMADVIIKAPVKTFDLQQPYNLEGFEFTVVPTPGHSIGGVSFVFEQENCVLTGDALFRESIGRTDLFTGSLSQLKESIITHLFTLPKHYTVHPGHGQNTTIAHEKTFNPWFH</sequence>
<reference evidence="6 7" key="1">
    <citation type="submission" date="2017-06" db="EMBL/GenBank/DDBJ databases">
        <authorList>
            <consortium name="Pathogen Informatics"/>
        </authorList>
    </citation>
    <scope>NUCLEOTIDE SEQUENCE [LARGE SCALE GENOMIC DNA]</scope>
    <source>
        <strain evidence="6 7">NCTC13788</strain>
    </source>
</reference>
<dbReference type="CDD" id="cd06262">
    <property type="entry name" value="metallo-hydrolase-like_MBL-fold"/>
    <property type="match status" value="1"/>
</dbReference>
<feature type="domain" description="Metallo-beta-lactamase" evidence="5">
    <location>
        <begin position="12"/>
        <end position="194"/>
    </location>
</feature>
<comment type="cofactor">
    <cofactor evidence="1">
        <name>Zn(2+)</name>
        <dbReference type="ChEBI" id="CHEBI:29105"/>
    </cofactor>
</comment>
<proteinExistence type="predicted"/>
<dbReference type="OrthoDB" id="9802248at2"/>
<dbReference type="SMART" id="SM00849">
    <property type="entry name" value="Lactamase_B"/>
    <property type="match status" value="1"/>
</dbReference>
<organism evidence="6 7">
    <name type="scientific">Streptococcus merionis</name>
    <dbReference type="NCBI Taxonomy" id="400065"/>
    <lineage>
        <taxon>Bacteria</taxon>
        <taxon>Bacillati</taxon>
        <taxon>Bacillota</taxon>
        <taxon>Bacilli</taxon>
        <taxon>Lactobacillales</taxon>
        <taxon>Streptococcaceae</taxon>
        <taxon>Streptococcus</taxon>
    </lineage>
</organism>
<dbReference type="AlphaFoldDB" id="A0A239SS89"/>
<dbReference type="Gene3D" id="3.60.15.10">
    <property type="entry name" value="Ribonuclease Z/Hydroxyacylglutathione hydrolase-like"/>
    <property type="match status" value="1"/>
</dbReference>
<dbReference type="RefSeq" id="WP_018372920.1">
    <property type="nucleotide sequence ID" value="NZ_LT906439.1"/>
</dbReference>
<dbReference type="PANTHER" id="PTHR46233">
    <property type="entry name" value="HYDROXYACYLGLUTATHIONE HYDROLASE GLOC"/>
    <property type="match status" value="1"/>
</dbReference>